<dbReference type="SMART" id="SM00292">
    <property type="entry name" value="BRCT"/>
    <property type="match status" value="1"/>
</dbReference>
<dbReference type="FunFam" id="3.40.50.10190:FF:000011">
    <property type="entry name" value="DNA repair protein REV1"/>
    <property type="match status" value="1"/>
</dbReference>
<dbReference type="GO" id="GO:0070987">
    <property type="term" value="P:error-free translesion synthesis"/>
    <property type="evidence" value="ECO:0007669"/>
    <property type="project" value="TreeGrafter"/>
</dbReference>
<dbReference type="InterPro" id="IPR001357">
    <property type="entry name" value="BRCT_dom"/>
</dbReference>
<evidence type="ECO:0000313" key="3">
    <source>
        <dbReference type="EMBL" id="CAI5746796.1"/>
    </source>
</evidence>
<dbReference type="GO" id="GO:0003887">
    <property type="term" value="F:DNA-directed DNA polymerase activity"/>
    <property type="evidence" value="ECO:0007669"/>
    <property type="project" value="TreeGrafter"/>
</dbReference>
<dbReference type="InterPro" id="IPR036420">
    <property type="entry name" value="BRCT_dom_sf"/>
</dbReference>
<name>A0AAV0VGU2_9STRA</name>
<dbReference type="PANTHER" id="PTHR45990">
    <property type="entry name" value="DNA REPAIR PROTEIN REV1"/>
    <property type="match status" value="1"/>
</dbReference>
<dbReference type="CDD" id="cd17719">
    <property type="entry name" value="BRCT_Rev1"/>
    <property type="match status" value="1"/>
</dbReference>
<reference evidence="3" key="1">
    <citation type="submission" date="2022-12" db="EMBL/GenBank/DDBJ databases">
        <authorList>
            <person name="Webb A."/>
        </authorList>
    </citation>
    <scope>NUCLEOTIDE SEQUENCE</scope>
    <source>
        <strain evidence="3">Pd1</strain>
    </source>
</reference>
<dbReference type="Proteomes" id="UP001162029">
    <property type="component" value="Unassembled WGS sequence"/>
</dbReference>
<gene>
    <name evidence="3" type="ORF">PDE001_LOCUS11754</name>
</gene>
<dbReference type="GO" id="GO:0042276">
    <property type="term" value="P:error-prone translesion synthesis"/>
    <property type="evidence" value="ECO:0007669"/>
    <property type="project" value="TreeGrafter"/>
</dbReference>
<dbReference type="AlphaFoldDB" id="A0AAV0VGU2"/>
<dbReference type="SUPFAM" id="SSF52113">
    <property type="entry name" value="BRCT domain"/>
    <property type="match status" value="1"/>
</dbReference>
<sequence>MIRRQSDDGPGRKRMGEHHDGDFGVYMSHKIQKLREQNQSIVSASSFDGEVLDIFRGVCVYVDGYTVPSKEEIRRLMLLHGGSFEHYETDQVTHIVATHLAASKLLLLKKSRKPVPVVHPNWIVHSIEQTKMLPVQQFRVKGFVDPTERTIFNLSGSSSLSTPLEANDSTFEVKNKLVMVECY</sequence>
<dbReference type="PANTHER" id="PTHR45990:SF1">
    <property type="entry name" value="DNA REPAIR PROTEIN REV1"/>
    <property type="match status" value="1"/>
</dbReference>
<dbReference type="Gene3D" id="3.40.50.10190">
    <property type="entry name" value="BRCT domain"/>
    <property type="match status" value="1"/>
</dbReference>
<keyword evidence="4" id="KW-1185">Reference proteome</keyword>
<feature type="compositionally biased region" description="Basic and acidic residues" evidence="1">
    <location>
        <begin position="1"/>
        <end position="11"/>
    </location>
</feature>
<comment type="caution">
    <text evidence="3">The sequence shown here is derived from an EMBL/GenBank/DDBJ whole genome shotgun (WGS) entry which is preliminary data.</text>
</comment>
<feature type="domain" description="BRCT" evidence="2">
    <location>
        <begin position="50"/>
        <end position="140"/>
    </location>
</feature>
<organism evidence="3 4">
    <name type="scientific">Peronospora destructor</name>
    <dbReference type="NCBI Taxonomy" id="86335"/>
    <lineage>
        <taxon>Eukaryota</taxon>
        <taxon>Sar</taxon>
        <taxon>Stramenopiles</taxon>
        <taxon>Oomycota</taxon>
        <taxon>Peronosporomycetes</taxon>
        <taxon>Peronosporales</taxon>
        <taxon>Peronosporaceae</taxon>
        <taxon>Peronospora</taxon>
    </lineage>
</organism>
<dbReference type="EMBL" id="CANTFM010002624">
    <property type="protein sequence ID" value="CAI5746796.1"/>
    <property type="molecule type" value="Genomic_DNA"/>
</dbReference>
<dbReference type="Pfam" id="PF00533">
    <property type="entry name" value="BRCT"/>
    <property type="match status" value="1"/>
</dbReference>
<dbReference type="PROSITE" id="PS50172">
    <property type="entry name" value="BRCT"/>
    <property type="match status" value="1"/>
</dbReference>
<accession>A0AAV0VGU2</accession>
<dbReference type="GO" id="GO:0005634">
    <property type="term" value="C:nucleus"/>
    <property type="evidence" value="ECO:0007669"/>
    <property type="project" value="TreeGrafter"/>
</dbReference>
<proteinExistence type="predicted"/>
<dbReference type="GO" id="GO:0017125">
    <property type="term" value="F:deoxycytidyl transferase activity"/>
    <property type="evidence" value="ECO:0007669"/>
    <property type="project" value="TreeGrafter"/>
</dbReference>
<protein>
    <recommendedName>
        <fullName evidence="2">BRCT domain-containing protein</fullName>
    </recommendedName>
</protein>
<evidence type="ECO:0000256" key="1">
    <source>
        <dbReference type="SAM" id="MobiDB-lite"/>
    </source>
</evidence>
<feature type="region of interest" description="Disordered" evidence="1">
    <location>
        <begin position="1"/>
        <end position="20"/>
    </location>
</feature>
<evidence type="ECO:0000259" key="2">
    <source>
        <dbReference type="PROSITE" id="PS50172"/>
    </source>
</evidence>
<evidence type="ECO:0000313" key="4">
    <source>
        <dbReference type="Proteomes" id="UP001162029"/>
    </source>
</evidence>